<dbReference type="SUPFAM" id="SSF47240">
    <property type="entry name" value="Ferritin-like"/>
    <property type="match status" value="1"/>
</dbReference>
<dbReference type="Gene3D" id="1.20.1260.10">
    <property type="match status" value="1"/>
</dbReference>
<reference evidence="1" key="1">
    <citation type="submission" date="2021-05" db="EMBL/GenBank/DDBJ databases">
        <authorList>
            <person name="Alioto T."/>
            <person name="Alioto T."/>
            <person name="Gomez Garrido J."/>
        </authorList>
    </citation>
    <scope>NUCLEOTIDE SEQUENCE</scope>
</reference>
<sequence length="112" mass="12806">MKPKQGENEHEAFSHALHLEKDVNQALLDLHNLATSHNDANFTDFLRCVGVHSPQRHFHHRRTVLLGDRVVLQGYPTCHQRRSVCIPCRFRRPDPCHETGGWFHEAGVGSVP</sequence>
<proteinExistence type="predicted"/>
<protein>
    <recommendedName>
        <fullName evidence="2">Ferritin</fullName>
    </recommendedName>
</protein>
<dbReference type="InterPro" id="IPR009078">
    <property type="entry name" value="Ferritin-like_SF"/>
</dbReference>
<dbReference type="EMBL" id="HBUF01201945">
    <property type="protein sequence ID" value="CAG6662211.1"/>
    <property type="molecule type" value="Transcribed_RNA"/>
</dbReference>
<dbReference type="EMBL" id="HBUF01201944">
    <property type="protein sequence ID" value="CAG6662209.1"/>
    <property type="molecule type" value="Transcribed_RNA"/>
</dbReference>
<evidence type="ECO:0008006" key="2">
    <source>
        <dbReference type="Google" id="ProtNLM"/>
    </source>
</evidence>
<dbReference type="AlphaFoldDB" id="A0A8D8S3D7"/>
<dbReference type="EMBL" id="HBUF01201943">
    <property type="protein sequence ID" value="CAG6662207.1"/>
    <property type="molecule type" value="Transcribed_RNA"/>
</dbReference>
<organism evidence="1">
    <name type="scientific">Cacopsylla melanoneura</name>
    <dbReference type="NCBI Taxonomy" id="428564"/>
    <lineage>
        <taxon>Eukaryota</taxon>
        <taxon>Metazoa</taxon>
        <taxon>Ecdysozoa</taxon>
        <taxon>Arthropoda</taxon>
        <taxon>Hexapoda</taxon>
        <taxon>Insecta</taxon>
        <taxon>Pterygota</taxon>
        <taxon>Neoptera</taxon>
        <taxon>Paraneoptera</taxon>
        <taxon>Hemiptera</taxon>
        <taxon>Sternorrhyncha</taxon>
        <taxon>Psylloidea</taxon>
        <taxon>Psyllidae</taxon>
        <taxon>Psyllinae</taxon>
        <taxon>Cacopsylla</taxon>
    </lineage>
</organism>
<dbReference type="InterPro" id="IPR012347">
    <property type="entry name" value="Ferritin-like"/>
</dbReference>
<evidence type="ECO:0000313" key="1">
    <source>
        <dbReference type="EMBL" id="CAG6662211.1"/>
    </source>
</evidence>
<name>A0A8D8S3D7_9HEMI</name>
<accession>A0A8D8S3D7</accession>